<comment type="caution">
    <text evidence="1">The sequence shown here is derived from an EMBL/GenBank/DDBJ whole genome shotgun (WGS) entry which is preliminary data.</text>
</comment>
<proteinExistence type="predicted"/>
<organism evidence="1 2">
    <name type="scientific">Sphingomonas tabacisoli</name>
    <dbReference type="NCBI Taxonomy" id="2249466"/>
    <lineage>
        <taxon>Bacteria</taxon>
        <taxon>Pseudomonadati</taxon>
        <taxon>Pseudomonadota</taxon>
        <taxon>Alphaproteobacteria</taxon>
        <taxon>Sphingomonadales</taxon>
        <taxon>Sphingomonadaceae</taxon>
        <taxon>Sphingomonas</taxon>
    </lineage>
</organism>
<accession>A0ABW4I461</accession>
<evidence type="ECO:0000313" key="2">
    <source>
        <dbReference type="Proteomes" id="UP001597115"/>
    </source>
</evidence>
<protein>
    <recommendedName>
        <fullName evidence="3">Transporter</fullName>
    </recommendedName>
</protein>
<keyword evidence="2" id="KW-1185">Reference proteome</keyword>
<gene>
    <name evidence="1" type="ORF">ACFSCW_11600</name>
</gene>
<dbReference type="RefSeq" id="WP_380889343.1">
    <property type="nucleotide sequence ID" value="NZ_JBHUDY010000001.1"/>
</dbReference>
<dbReference type="EMBL" id="JBHUDY010000001">
    <property type="protein sequence ID" value="MFD1612445.1"/>
    <property type="molecule type" value="Genomic_DNA"/>
</dbReference>
<evidence type="ECO:0008006" key="3">
    <source>
        <dbReference type="Google" id="ProtNLM"/>
    </source>
</evidence>
<evidence type="ECO:0000313" key="1">
    <source>
        <dbReference type="EMBL" id="MFD1612445.1"/>
    </source>
</evidence>
<reference evidence="2" key="1">
    <citation type="journal article" date="2019" name="Int. J. Syst. Evol. Microbiol.">
        <title>The Global Catalogue of Microorganisms (GCM) 10K type strain sequencing project: providing services to taxonomists for standard genome sequencing and annotation.</title>
        <authorList>
            <consortium name="The Broad Institute Genomics Platform"/>
            <consortium name="The Broad Institute Genome Sequencing Center for Infectious Disease"/>
            <person name="Wu L."/>
            <person name="Ma J."/>
        </authorList>
    </citation>
    <scope>NUCLEOTIDE SEQUENCE [LARGE SCALE GENOMIC DNA]</scope>
    <source>
        <strain evidence="2">CGMCC 1.16275</strain>
    </source>
</reference>
<dbReference type="Proteomes" id="UP001597115">
    <property type="component" value="Unassembled WGS sequence"/>
</dbReference>
<name>A0ABW4I461_9SPHN</name>
<sequence length="223" mass="23110">MAGPPYVTDDPEPTDLGHWEIYAFTAAEGAHGSWDGGGGLDLNYGAVKDVQLTATLPINATHARGAGTQTGAGNVELGVKYRFLHDVAGFDAAIFPRVILPSGGHRFGTGRTSLLLPLWIDRDIGHWAIFGGGGYTINPGAGNRDFWNGGLTVTREVSERLAIGGEVTVEGADSVGGHSTEGADLGGVYHIGGPFSLLVSGGPVHQHHGPTGWRGYAALGLAF</sequence>